<feature type="domain" description="CHAT" evidence="2">
    <location>
        <begin position="382"/>
        <end position="548"/>
    </location>
</feature>
<proteinExistence type="predicted"/>
<evidence type="ECO:0000259" key="2">
    <source>
        <dbReference type="Pfam" id="PF12770"/>
    </source>
</evidence>
<reference evidence="3 4" key="1">
    <citation type="submission" date="2019-02" db="EMBL/GenBank/DDBJ databases">
        <title>Genome sequencing of the rare red list fungi Hericium alpestre (H. flagellum).</title>
        <authorList>
            <person name="Buettner E."/>
            <person name="Kellner H."/>
        </authorList>
    </citation>
    <scope>NUCLEOTIDE SEQUENCE [LARGE SCALE GENOMIC DNA]</scope>
    <source>
        <strain evidence="3 4">DSM 108284</strain>
    </source>
</reference>
<keyword evidence="4" id="KW-1185">Reference proteome</keyword>
<evidence type="ECO:0000313" key="4">
    <source>
        <dbReference type="Proteomes" id="UP000298061"/>
    </source>
</evidence>
<dbReference type="Proteomes" id="UP000298061">
    <property type="component" value="Unassembled WGS sequence"/>
</dbReference>
<gene>
    <name evidence="3" type="ORF">EWM64_g7836</name>
</gene>
<evidence type="ECO:0000256" key="1">
    <source>
        <dbReference type="SAM" id="MobiDB-lite"/>
    </source>
</evidence>
<protein>
    <recommendedName>
        <fullName evidence="2">CHAT domain-containing protein</fullName>
    </recommendedName>
</protein>
<comment type="caution">
    <text evidence="3">The sequence shown here is derived from an EMBL/GenBank/DDBJ whole genome shotgun (WGS) entry which is preliminary data.</text>
</comment>
<dbReference type="InterPro" id="IPR011990">
    <property type="entry name" value="TPR-like_helical_dom_sf"/>
</dbReference>
<accession>A0A4Y9ZPI3</accession>
<dbReference type="OrthoDB" id="9991317at2759"/>
<name>A0A4Y9ZPI3_9AGAM</name>
<dbReference type="Pfam" id="PF12770">
    <property type="entry name" value="CHAT"/>
    <property type="match status" value="1"/>
</dbReference>
<dbReference type="STRING" id="135208.A0A4Y9ZPI3"/>
<dbReference type="EMBL" id="SFCI01001293">
    <property type="protein sequence ID" value="TFY76174.1"/>
    <property type="molecule type" value="Genomic_DNA"/>
</dbReference>
<dbReference type="InterPro" id="IPR024983">
    <property type="entry name" value="CHAT_dom"/>
</dbReference>
<sequence>MGSSRTIPAMTSLTSPTLFNFHSTGPDDINGSRGMISMSNSSRSDGLTVAATIDMITAKTMLLQFYNYHDQYSLDSAINSLERLVALTSDTHRQKHRWCWTLASIYGHRYAAKTDPADIRKSILFYQMSVDIAPDFYDGRADHLYDIGLAYMTHSSASCNDYTDVENAEIYFKRAIGWFLGLEPPKIWEDLAIALSLRYEHSGSLEYLDQAIVVCRLAVKKCTEDVLQRRSASAMLAFTLSLRFRHEAHPEDAEELNTFVYEAAEGQNNVEPTLAAQMRDVSMSLDSASTHHGADARPEEPGLDESGPPRRRLAEEWEKLLLEARQVPGFERLLQPRQISELQKDAHVGPIVMLNMGAACHALLVLEDRADVLHVPLRPVAEVEQLCSDLNELLANSNVRSRLGLMKKNRNERDALNFPSAFCLADGRLQLQDIIRKTHPHADFAFLSACQTSTGDQKLSDEAVHLAAGMQLAGYRSIVATMWSIGDEDGPLVADEVYAHLFCDGQPDSSRAANALHHAVLKLQDTTKPDDRDDSWFLRWVPFIHIGA</sequence>
<feature type="region of interest" description="Disordered" evidence="1">
    <location>
        <begin position="285"/>
        <end position="310"/>
    </location>
</feature>
<dbReference type="Gene3D" id="1.25.40.10">
    <property type="entry name" value="Tetratricopeptide repeat domain"/>
    <property type="match status" value="1"/>
</dbReference>
<dbReference type="AlphaFoldDB" id="A0A4Y9ZPI3"/>
<organism evidence="3 4">
    <name type="scientific">Hericium alpestre</name>
    <dbReference type="NCBI Taxonomy" id="135208"/>
    <lineage>
        <taxon>Eukaryota</taxon>
        <taxon>Fungi</taxon>
        <taxon>Dikarya</taxon>
        <taxon>Basidiomycota</taxon>
        <taxon>Agaricomycotina</taxon>
        <taxon>Agaricomycetes</taxon>
        <taxon>Russulales</taxon>
        <taxon>Hericiaceae</taxon>
        <taxon>Hericium</taxon>
    </lineage>
</organism>
<evidence type="ECO:0000313" key="3">
    <source>
        <dbReference type="EMBL" id="TFY76174.1"/>
    </source>
</evidence>